<evidence type="ECO:0000256" key="4">
    <source>
        <dbReference type="ARBA" id="ARBA00022801"/>
    </source>
</evidence>
<dbReference type="PANTHER" id="PTHR12992">
    <property type="entry name" value="NUDIX HYDROLASE"/>
    <property type="match status" value="1"/>
</dbReference>
<name>A0ABN8DF53_9VIBR</name>
<dbReference type="EMBL" id="CAKLCM010000002">
    <property type="protein sequence ID" value="CAH0525619.1"/>
    <property type="molecule type" value="Genomic_DNA"/>
</dbReference>
<dbReference type="Gene3D" id="3.90.79.10">
    <property type="entry name" value="Nucleoside Triphosphate Pyrophosphohydrolase"/>
    <property type="match status" value="1"/>
</dbReference>
<evidence type="ECO:0000313" key="9">
    <source>
        <dbReference type="Proteomes" id="UP000838160"/>
    </source>
</evidence>
<dbReference type="RefSeq" id="WP_290369125.1">
    <property type="nucleotide sequence ID" value="NZ_CAKLCM010000002.1"/>
</dbReference>
<keyword evidence="6" id="KW-0464">Manganese</keyword>
<gene>
    <name evidence="8" type="primary">nudL</name>
    <name evidence="8" type="ORF">VHP8226_01147</name>
</gene>
<keyword evidence="5" id="KW-0460">Magnesium</keyword>
<accession>A0ABN8DF53</accession>
<evidence type="ECO:0000256" key="1">
    <source>
        <dbReference type="ARBA" id="ARBA00001936"/>
    </source>
</evidence>
<comment type="cofactor">
    <cofactor evidence="1">
        <name>Mn(2+)</name>
        <dbReference type="ChEBI" id="CHEBI:29035"/>
    </cofactor>
</comment>
<evidence type="ECO:0000256" key="3">
    <source>
        <dbReference type="ARBA" id="ARBA00022723"/>
    </source>
</evidence>
<evidence type="ECO:0000256" key="2">
    <source>
        <dbReference type="ARBA" id="ARBA00001946"/>
    </source>
</evidence>
<proteinExistence type="predicted"/>
<evidence type="ECO:0000256" key="5">
    <source>
        <dbReference type="ARBA" id="ARBA00022842"/>
    </source>
</evidence>
<dbReference type="EC" id="3.6.1.-" evidence="8"/>
<evidence type="ECO:0000259" key="7">
    <source>
        <dbReference type="PROSITE" id="PS51462"/>
    </source>
</evidence>
<reference evidence="8" key="1">
    <citation type="submission" date="2021-12" db="EMBL/GenBank/DDBJ databases">
        <authorList>
            <person name="Rodrigo-Torres L."/>
            <person name="Arahal R. D."/>
            <person name="Lucena T."/>
        </authorList>
    </citation>
    <scope>NUCLEOTIDE SEQUENCE</scope>
    <source>
        <strain evidence="8">CECT 8226</strain>
    </source>
</reference>
<dbReference type="CDD" id="cd03426">
    <property type="entry name" value="NUDIX_CoAse_Nudt7"/>
    <property type="match status" value="1"/>
</dbReference>
<protein>
    <submittedName>
        <fullName evidence="8">Nudix hydrolase NudL</fullName>
        <ecNumber evidence="8">3.6.1.-</ecNumber>
    </submittedName>
</protein>
<dbReference type="InterPro" id="IPR045121">
    <property type="entry name" value="CoAse"/>
</dbReference>
<sequence>MTREEFLFRFYHSPTLRPSNEIDVILQQQGVTPRAASVLIGLVVRDGGLNVILTQRAKHLKHHPGQISFPGGKVEEFDRSPIDTALRETEEEVGISSTDIKVIGSLPPIATLSRFSVTPIIAFVSPSYTVAIDENEVECLFEVPLAFLANPSNMFRDTLIRKHQSIPVFAIPYQQHFIWGVTAQIIDQLQSYLA</sequence>
<dbReference type="InterPro" id="IPR000086">
    <property type="entry name" value="NUDIX_hydrolase_dom"/>
</dbReference>
<dbReference type="NCBIfam" id="NF007980">
    <property type="entry name" value="PRK10707.1"/>
    <property type="match status" value="1"/>
</dbReference>
<dbReference type="PANTHER" id="PTHR12992:SF11">
    <property type="entry name" value="MITOCHONDRIAL COENZYME A DIPHOSPHATASE NUDT8"/>
    <property type="match status" value="1"/>
</dbReference>
<dbReference type="InterPro" id="IPR015797">
    <property type="entry name" value="NUDIX_hydrolase-like_dom_sf"/>
</dbReference>
<organism evidence="8 9">
    <name type="scientific">Vibrio hippocampi</name>
    <dbReference type="NCBI Taxonomy" id="654686"/>
    <lineage>
        <taxon>Bacteria</taxon>
        <taxon>Pseudomonadati</taxon>
        <taxon>Pseudomonadota</taxon>
        <taxon>Gammaproteobacteria</taxon>
        <taxon>Vibrionales</taxon>
        <taxon>Vibrionaceae</taxon>
        <taxon>Vibrio</taxon>
    </lineage>
</organism>
<keyword evidence="3" id="KW-0479">Metal-binding</keyword>
<dbReference type="Proteomes" id="UP000838160">
    <property type="component" value="Unassembled WGS sequence"/>
</dbReference>
<keyword evidence="4 8" id="KW-0378">Hydrolase</keyword>
<dbReference type="GO" id="GO:0016787">
    <property type="term" value="F:hydrolase activity"/>
    <property type="evidence" value="ECO:0007669"/>
    <property type="project" value="UniProtKB-KW"/>
</dbReference>
<feature type="domain" description="Nudix hydrolase" evidence="7">
    <location>
        <begin position="33"/>
        <end position="171"/>
    </location>
</feature>
<dbReference type="SUPFAM" id="SSF55811">
    <property type="entry name" value="Nudix"/>
    <property type="match status" value="1"/>
</dbReference>
<evidence type="ECO:0000313" key="8">
    <source>
        <dbReference type="EMBL" id="CAH0525619.1"/>
    </source>
</evidence>
<dbReference type="PROSITE" id="PS51462">
    <property type="entry name" value="NUDIX"/>
    <property type="match status" value="1"/>
</dbReference>
<comment type="cofactor">
    <cofactor evidence="2">
        <name>Mg(2+)</name>
        <dbReference type="ChEBI" id="CHEBI:18420"/>
    </cofactor>
</comment>
<dbReference type="Pfam" id="PF00293">
    <property type="entry name" value="NUDIX"/>
    <property type="match status" value="1"/>
</dbReference>
<evidence type="ECO:0000256" key="6">
    <source>
        <dbReference type="ARBA" id="ARBA00023211"/>
    </source>
</evidence>
<comment type="caution">
    <text evidence="8">The sequence shown here is derived from an EMBL/GenBank/DDBJ whole genome shotgun (WGS) entry which is preliminary data.</text>
</comment>
<keyword evidence="9" id="KW-1185">Reference proteome</keyword>